<proteinExistence type="predicted"/>
<dbReference type="KEGG" id="yli:2908478"/>
<dbReference type="PANTHER" id="PTHR18901">
    <property type="entry name" value="2-DEOXYGLUCOSE-6-PHOSPHATE PHOSPHATASE 2"/>
    <property type="match status" value="1"/>
</dbReference>
<dbReference type="Gene3D" id="3.40.50.1000">
    <property type="entry name" value="HAD superfamily/HAD-like"/>
    <property type="match status" value="1"/>
</dbReference>
<dbReference type="GeneID" id="2908478"/>
<protein>
    <recommendedName>
        <fullName evidence="3">HAD-like domain-containing protein</fullName>
    </recommendedName>
</protein>
<evidence type="ECO:0008006" key="3">
    <source>
        <dbReference type="Google" id="ProtNLM"/>
    </source>
</evidence>
<dbReference type="FunFam" id="1.10.150.240:FF:000001">
    <property type="entry name" value="Haloacid dehalogenase-like hydrolase domain"/>
    <property type="match status" value="1"/>
</dbReference>
<name>A0A1D8NPV8_YARLL</name>
<sequence length="264" mass="29417">MVIRVKQGYGSESLYNRCVLVGTVAGIYCIRACLFDMDGLLINSEQIYTDVANEILAEHGKGPLPWEIKKDLQGRPGPEAARVFLEWSGLPYNPDEYYAMTSARQSEKWQTCKFMPGALELLKYLKEKDIPFALATSSHRGNFEKKTAHLGHGFELFGDHIVVGDDERIPKGRGKPNPDIWQVALKSLNDQRHSGDQIKPNEVLVFEDGIPGVVSGRAAEAHVIWVPDQRLLNVLKKGEAQEIIGNQGEILTSLADLDKTKYGL</sequence>
<evidence type="ECO:0000313" key="1">
    <source>
        <dbReference type="EMBL" id="AOW07670.1"/>
    </source>
</evidence>
<dbReference type="InterPro" id="IPR036412">
    <property type="entry name" value="HAD-like_sf"/>
</dbReference>
<dbReference type="SUPFAM" id="SSF56784">
    <property type="entry name" value="HAD-like"/>
    <property type="match status" value="1"/>
</dbReference>
<dbReference type="GO" id="GO:0016791">
    <property type="term" value="F:phosphatase activity"/>
    <property type="evidence" value="ECO:0007669"/>
    <property type="project" value="TreeGrafter"/>
</dbReference>
<accession>A0A1D8NPV8</accession>
<dbReference type="PANTHER" id="PTHR18901:SF38">
    <property type="entry name" value="PSEUDOURIDINE-5'-PHOSPHATASE"/>
    <property type="match status" value="1"/>
</dbReference>
<dbReference type="eggNOG" id="KOG2914">
    <property type="taxonomic scope" value="Eukaryota"/>
</dbReference>
<dbReference type="SFLD" id="SFLDS00003">
    <property type="entry name" value="Haloacid_Dehalogenase"/>
    <property type="match status" value="1"/>
</dbReference>
<dbReference type="InterPro" id="IPR023198">
    <property type="entry name" value="PGP-like_dom2"/>
</dbReference>
<dbReference type="Pfam" id="PF00702">
    <property type="entry name" value="Hydrolase"/>
    <property type="match status" value="1"/>
</dbReference>
<dbReference type="Gene3D" id="1.10.150.240">
    <property type="entry name" value="Putative phosphatase, domain 2"/>
    <property type="match status" value="1"/>
</dbReference>
<dbReference type="InterPro" id="IPR023214">
    <property type="entry name" value="HAD_sf"/>
</dbReference>
<dbReference type="RefSeq" id="XP_505851.3">
    <property type="nucleotide sequence ID" value="XM_505851.3"/>
</dbReference>
<dbReference type="AlphaFoldDB" id="A0A1D8NPV8"/>
<dbReference type="VEuPathDB" id="FungiDB:YALI1_F32342g"/>
<dbReference type="Proteomes" id="UP000182444">
    <property type="component" value="Chromosome 1F"/>
</dbReference>
<evidence type="ECO:0000313" key="2">
    <source>
        <dbReference type="Proteomes" id="UP000182444"/>
    </source>
</evidence>
<gene>
    <name evidence="1" type="ORF">YALI1_F32342g</name>
</gene>
<dbReference type="EMBL" id="CP017558">
    <property type="protein sequence ID" value="AOW07670.1"/>
    <property type="molecule type" value="Genomic_DNA"/>
</dbReference>
<organism evidence="1 2">
    <name type="scientific">Yarrowia lipolytica</name>
    <name type="common">Candida lipolytica</name>
    <dbReference type="NCBI Taxonomy" id="4952"/>
    <lineage>
        <taxon>Eukaryota</taxon>
        <taxon>Fungi</taxon>
        <taxon>Dikarya</taxon>
        <taxon>Ascomycota</taxon>
        <taxon>Saccharomycotina</taxon>
        <taxon>Dipodascomycetes</taxon>
        <taxon>Dipodascales</taxon>
        <taxon>Dipodascales incertae sedis</taxon>
        <taxon>Yarrowia</taxon>
    </lineage>
</organism>
<dbReference type="SFLD" id="SFLDG01129">
    <property type="entry name" value="C1.5:_HAD__Beta-PGM__Phosphata"/>
    <property type="match status" value="1"/>
</dbReference>
<dbReference type="VEuPathDB" id="FungiDB:YALI0_F25025g"/>
<reference evidence="1 2" key="1">
    <citation type="journal article" date="2016" name="PLoS ONE">
        <title>Sequence Assembly of Yarrowia lipolytica Strain W29/CLIB89 Shows Transposable Element Diversity.</title>
        <authorList>
            <person name="Magnan C."/>
            <person name="Yu J."/>
            <person name="Chang I."/>
            <person name="Jahn E."/>
            <person name="Kanomata Y."/>
            <person name="Wu J."/>
            <person name="Zeller M."/>
            <person name="Oakes M."/>
            <person name="Baldi P."/>
            <person name="Sandmeyer S."/>
        </authorList>
    </citation>
    <scope>NUCLEOTIDE SEQUENCE [LARGE SCALE GENOMIC DNA]</scope>
    <source>
        <strain evidence="2">CLIB89(W29)</strain>
    </source>
</reference>